<dbReference type="InterPro" id="IPR038333">
    <property type="entry name" value="T1MK-like_N_sf"/>
</dbReference>
<keyword evidence="5" id="KW-0949">S-adenosyl-L-methionine</keyword>
<evidence type="ECO:0000256" key="4">
    <source>
        <dbReference type="ARBA" id="ARBA00022679"/>
    </source>
</evidence>
<evidence type="ECO:0000256" key="2">
    <source>
        <dbReference type="ARBA" id="ARBA00011900"/>
    </source>
</evidence>
<comment type="similarity">
    <text evidence="1">Belongs to the N(4)/N(6)-methyltransferase family.</text>
</comment>
<dbReference type="Pfam" id="PF12161">
    <property type="entry name" value="HsdM_N"/>
    <property type="match status" value="1"/>
</dbReference>
<dbReference type="SUPFAM" id="SSF53335">
    <property type="entry name" value="S-adenosyl-L-methionine-dependent methyltransferases"/>
    <property type="match status" value="1"/>
</dbReference>
<dbReference type="InterPro" id="IPR022749">
    <property type="entry name" value="D12N6_MeTrfase_N"/>
</dbReference>
<name>A0ABD4B2D6_9BURK</name>
<comment type="catalytic activity">
    <reaction evidence="7">
        <text>a 2'-deoxyadenosine in DNA + S-adenosyl-L-methionine = an N(6)-methyl-2'-deoxyadenosine in DNA + S-adenosyl-L-homocysteine + H(+)</text>
        <dbReference type="Rhea" id="RHEA:15197"/>
        <dbReference type="Rhea" id="RHEA-COMP:12418"/>
        <dbReference type="Rhea" id="RHEA-COMP:12419"/>
        <dbReference type="ChEBI" id="CHEBI:15378"/>
        <dbReference type="ChEBI" id="CHEBI:57856"/>
        <dbReference type="ChEBI" id="CHEBI:59789"/>
        <dbReference type="ChEBI" id="CHEBI:90615"/>
        <dbReference type="ChEBI" id="CHEBI:90616"/>
        <dbReference type="EC" id="2.1.1.72"/>
    </reaction>
</comment>
<organism evidence="11 12">
    <name type="scientific">Burkholderia contaminans LMG 23361</name>
    <dbReference type="NCBI Taxonomy" id="1334628"/>
    <lineage>
        <taxon>Bacteria</taxon>
        <taxon>Pseudomonadati</taxon>
        <taxon>Pseudomonadota</taxon>
        <taxon>Betaproteobacteria</taxon>
        <taxon>Burkholderiales</taxon>
        <taxon>Burkholderiaceae</taxon>
        <taxon>Burkholderia</taxon>
        <taxon>Burkholderia cepacia complex</taxon>
    </lineage>
</organism>
<feature type="domain" description="DNA methylase adenine-specific" evidence="9">
    <location>
        <begin position="156"/>
        <end position="455"/>
    </location>
</feature>
<dbReference type="InterPro" id="IPR051537">
    <property type="entry name" value="DNA_Adenine_Mtase"/>
</dbReference>
<dbReference type="PANTHER" id="PTHR42933:SF3">
    <property type="entry name" value="TYPE I RESTRICTION ENZYME MJAVIII METHYLASE SUBUNIT"/>
    <property type="match status" value="1"/>
</dbReference>
<reference evidence="11 12" key="1">
    <citation type="submission" date="2015-03" db="EMBL/GenBank/DDBJ databases">
        <title>Draft genome sequences of the Burkholderia contaminans strains LMG 23361 and FFH2055 and Burkholderia cenocepacia K56-2.</title>
        <authorList>
            <person name="Bloodworth R.A."/>
            <person name="Selin C."/>
            <person name="Lopez De Volder M.A."/>
            <person name="Degrossi J."/>
            <person name="Drevinek P."/>
            <person name="Galanternik L."/>
            <person name="Cardona S.T."/>
        </authorList>
    </citation>
    <scope>NUCLEOTIDE SEQUENCE [LARGE SCALE GENOMIC DNA]</scope>
    <source>
        <strain evidence="11 12">LMG 23361</strain>
    </source>
</reference>
<dbReference type="GO" id="GO:0032259">
    <property type="term" value="P:methylation"/>
    <property type="evidence" value="ECO:0007669"/>
    <property type="project" value="UniProtKB-KW"/>
</dbReference>
<keyword evidence="4" id="KW-0808">Transferase</keyword>
<dbReference type="EMBL" id="LASD01000001">
    <property type="protein sequence ID" value="KKL43955.1"/>
    <property type="molecule type" value="Genomic_DNA"/>
</dbReference>
<accession>A0ABD4B2D6</accession>
<dbReference type="Pfam" id="PF02384">
    <property type="entry name" value="N6_Mtase"/>
    <property type="match status" value="1"/>
</dbReference>
<dbReference type="GO" id="GO:0009007">
    <property type="term" value="F:site-specific DNA-methyltransferase (adenine-specific) activity"/>
    <property type="evidence" value="ECO:0007669"/>
    <property type="project" value="UniProtKB-EC"/>
</dbReference>
<evidence type="ECO:0000259" key="9">
    <source>
        <dbReference type="Pfam" id="PF02384"/>
    </source>
</evidence>
<proteinExistence type="inferred from homology"/>
<dbReference type="AlphaFoldDB" id="A0ABD4B2D6"/>
<evidence type="ECO:0000256" key="3">
    <source>
        <dbReference type="ARBA" id="ARBA00022603"/>
    </source>
</evidence>
<evidence type="ECO:0000256" key="5">
    <source>
        <dbReference type="ARBA" id="ARBA00022691"/>
    </source>
</evidence>
<protein>
    <recommendedName>
        <fullName evidence="2">site-specific DNA-methyltransferase (adenine-specific)</fullName>
        <ecNumber evidence="2">2.1.1.72</ecNumber>
    </recommendedName>
</protein>
<evidence type="ECO:0000313" key="11">
    <source>
        <dbReference type="EMBL" id="KKL43955.1"/>
    </source>
</evidence>
<dbReference type="GO" id="GO:0009307">
    <property type="term" value="P:DNA restriction-modification system"/>
    <property type="evidence" value="ECO:0007669"/>
    <property type="project" value="UniProtKB-KW"/>
</dbReference>
<dbReference type="Proteomes" id="UP000034400">
    <property type="component" value="Unassembled WGS sequence"/>
</dbReference>
<evidence type="ECO:0000256" key="6">
    <source>
        <dbReference type="ARBA" id="ARBA00022747"/>
    </source>
</evidence>
<keyword evidence="3" id="KW-0489">Methyltransferase</keyword>
<evidence type="ECO:0000259" key="10">
    <source>
        <dbReference type="Pfam" id="PF12161"/>
    </source>
</evidence>
<evidence type="ECO:0000256" key="1">
    <source>
        <dbReference type="ARBA" id="ARBA00006594"/>
    </source>
</evidence>
<sequence>MFDPARQDSIRSAVLQACDAFRGICGPMEYRDLVLAMLLVRFLSDFASAHGNQAAVVSTDASYWVPDESRFDRLVAARNSADLGKRIDAALAAIEQANAGLRGVFQGISFNSTVLGNAEQKERVLGRLLDAVSASALNLSEDGGLANEAVAFACDSLIRHTSEQGGRWGGEFYTPPELSQLLARLMEPASGEAVSDPCCGTGSLLIACSQFARARSGQGGCDLFGQEKNGSTWALAKMNMVLHGEIRHQLEWGDTLRDPKLLDASGGLRQFDVAVSSPPFSLRDWGHEMAERDVHQRYRRGVPPRTAGDYAFISHMVETLAPETGRMAAVVTLGVLFRTGAERQIREQLVRENLIDAVIALPTKMFAHAAIPVAILVLRKRKADDGVIFIDASDTYQHGKTQNVLRESDLSMIEDIYRRRQDVERYARLVDPSEIAANDFNLSVARYVATAADEEAVDLDALRAERVQLKSELARLEAKLSALLEEAGHA</sequence>
<evidence type="ECO:0000313" key="12">
    <source>
        <dbReference type="Proteomes" id="UP000034400"/>
    </source>
</evidence>
<dbReference type="EC" id="2.1.1.72" evidence="2"/>
<dbReference type="PRINTS" id="PR00507">
    <property type="entry name" value="N12N6MTFRASE"/>
</dbReference>
<dbReference type="InterPro" id="IPR029063">
    <property type="entry name" value="SAM-dependent_MTases_sf"/>
</dbReference>
<feature type="domain" description="N6 adenine-specific DNA methyltransferase N-terminal" evidence="10">
    <location>
        <begin position="11"/>
        <end position="131"/>
    </location>
</feature>
<gene>
    <name evidence="11" type="ORF">WR31_01760</name>
</gene>
<dbReference type="Gene3D" id="1.20.1260.30">
    <property type="match status" value="1"/>
</dbReference>
<dbReference type="Gene3D" id="3.40.50.150">
    <property type="entry name" value="Vaccinia Virus protein VP39"/>
    <property type="match status" value="1"/>
</dbReference>
<comment type="caution">
    <text evidence="11">The sequence shown here is derived from an EMBL/GenBank/DDBJ whole genome shotgun (WGS) entry which is preliminary data.</text>
</comment>
<keyword evidence="6" id="KW-0680">Restriction system</keyword>
<evidence type="ECO:0000256" key="8">
    <source>
        <dbReference type="SAM" id="Coils"/>
    </source>
</evidence>
<dbReference type="PANTHER" id="PTHR42933">
    <property type="entry name" value="SLR6095 PROTEIN"/>
    <property type="match status" value="1"/>
</dbReference>
<dbReference type="InterPro" id="IPR003356">
    <property type="entry name" value="DNA_methylase_A-5"/>
</dbReference>
<evidence type="ECO:0000256" key="7">
    <source>
        <dbReference type="ARBA" id="ARBA00047942"/>
    </source>
</evidence>
<dbReference type="RefSeq" id="WP_046543505.1">
    <property type="nucleotide sequence ID" value="NZ_LASD01000001.1"/>
</dbReference>
<feature type="coiled-coil region" evidence="8">
    <location>
        <begin position="452"/>
        <end position="486"/>
    </location>
</feature>
<keyword evidence="8" id="KW-0175">Coiled coil</keyword>